<comment type="caution">
    <text evidence="2">The sequence shown here is derived from an EMBL/GenBank/DDBJ whole genome shotgun (WGS) entry which is preliminary data.</text>
</comment>
<dbReference type="RefSeq" id="WP_033521153.1">
    <property type="nucleotide sequence ID" value="NZ_JDUS01000005.1"/>
</dbReference>
<evidence type="ECO:0000256" key="1">
    <source>
        <dbReference type="SAM" id="Phobius"/>
    </source>
</evidence>
<keyword evidence="1" id="KW-0472">Membrane</keyword>
<name>A0A086ZFW1_9BIFI</name>
<proteinExistence type="predicted"/>
<dbReference type="Proteomes" id="UP000029096">
    <property type="component" value="Unassembled WGS sequence"/>
</dbReference>
<accession>A0A086ZFW1</accession>
<dbReference type="AlphaFoldDB" id="A0A086ZFW1"/>
<reference evidence="2 3" key="1">
    <citation type="submission" date="2014-03" db="EMBL/GenBank/DDBJ databases">
        <title>Genomics of Bifidobacteria.</title>
        <authorList>
            <person name="Ventura M."/>
            <person name="Milani C."/>
            <person name="Lugli G.A."/>
        </authorList>
    </citation>
    <scope>NUCLEOTIDE SEQUENCE [LARGE SCALE GENOMIC DNA]</scope>
    <source>
        <strain evidence="2 3">DSM 22767</strain>
    </source>
</reference>
<keyword evidence="1" id="KW-1133">Transmembrane helix</keyword>
<keyword evidence="3" id="KW-1185">Reference proteome</keyword>
<evidence type="ECO:0000313" key="3">
    <source>
        <dbReference type="Proteomes" id="UP000029096"/>
    </source>
</evidence>
<organism evidence="2 3">
    <name type="scientific">Bifidobacterium bohemicum DSM 22767</name>
    <dbReference type="NCBI Taxonomy" id="1437606"/>
    <lineage>
        <taxon>Bacteria</taxon>
        <taxon>Bacillati</taxon>
        <taxon>Actinomycetota</taxon>
        <taxon>Actinomycetes</taxon>
        <taxon>Bifidobacteriales</taxon>
        <taxon>Bifidobacteriaceae</taxon>
        <taxon>Bifidobacterium</taxon>
    </lineage>
</organism>
<evidence type="ECO:0000313" key="2">
    <source>
        <dbReference type="EMBL" id="KFI45411.1"/>
    </source>
</evidence>
<sequence length="201" mass="22734">MENLHHRIARAGWIVLAVIVALCLMLVCVVKVEDLRTEHEIREEQRTISLDSDIQTSLDAYVRLLKATLENDQSVLSRYDQRQRDVAADCESGYTDGGMPNMRDVRIDVEPRYIQHENGRVTLGVRTSTVVKSRDMAGSDGAADGVTNWSDDHVLTFITARMAGLEGKTEVSYVIRDDETLFGPDEPGYVPLKNLRKWDKR</sequence>
<keyword evidence="1" id="KW-0812">Transmembrane</keyword>
<feature type="transmembrane region" description="Helical" evidence="1">
    <location>
        <begin position="12"/>
        <end position="32"/>
    </location>
</feature>
<gene>
    <name evidence="2" type="ORF">BBOH_1180</name>
</gene>
<protein>
    <submittedName>
        <fullName evidence="2">Uncharacterized protein</fullName>
    </submittedName>
</protein>
<dbReference type="EMBL" id="JGYP01000002">
    <property type="protein sequence ID" value="KFI45411.1"/>
    <property type="molecule type" value="Genomic_DNA"/>
</dbReference>